<dbReference type="Gene3D" id="2.10.25.10">
    <property type="entry name" value="Laminin"/>
    <property type="match status" value="11"/>
</dbReference>
<evidence type="ECO:0000256" key="6">
    <source>
        <dbReference type="ARBA" id="ARBA00022869"/>
    </source>
</evidence>
<evidence type="ECO:0000256" key="9">
    <source>
        <dbReference type="ARBA" id="ARBA00023180"/>
    </source>
</evidence>
<organism evidence="17 18">
    <name type="scientific">Macrostomum lignano</name>
    <dbReference type="NCBI Taxonomy" id="282301"/>
    <lineage>
        <taxon>Eukaryota</taxon>
        <taxon>Metazoa</taxon>
        <taxon>Spiralia</taxon>
        <taxon>Lophotrochozoa</taxon>
        <taxon>Platyhelminthes</taxon>
        <taxon>Rhabditophora</taxon>
        <taxon>Macrostomorpha</taxon>
        <taxon>Macrostomida</taxon>
        <taxon>Macrostomidae</taxon>
        <taxon>Macrostomum</taxon>
    </lineage>
</organism>
<feature type="disulfide bond" evidence="11">
    <location>
        <begin position="1150"/>
        <end position="1159"/>
    </location>
</feature>
<feature type="disulfide bond" evidence="11">
    <location>
        <begin position="473"/>
        <end position="482"/>
    </location>
</feature>
<feature type="disulfide bond" evidence="11">
    <location>
        <begin position="1177"/>
        <end position="1189"/>
    </location>
</feature>
<dbReference type="GO" id="GO:0009888">
    <property type="term" value="P:tissue development"/>
    <property type="evidence" value="ECO:0007669"/>
    <property type="project" value="TreeGrafter"/>
</dbReference>
<keyword evidence="8 11" id="KW-1015">Disulfide bond</keyword>
<dbReference type="OrthoDB" id="5985440at2759"/>
<dbReference type="EMBL" id="NIVC01001457">
    <property type="protein sequence ID" value="PAA67748.1"/>
    <property type="molecule type" value="Genomic_DNA"/>
</dbReference>
<dbReference type="InterPro" id="IPR050440">
    <property type="entry name" value="Laminin/Netrin_ECM"/>
</dbReference>
<dbReference type="InterPro" id="IPR002049">
    <property type="entry name" value="LE_dom"/>
</dbReference>
<dbReference type="SMART" id="SM00181">
    <property type="entry name" value="EGF"/>
    <property type="match status" value="7"/>
</dbReference>
<keyword evidence="10 11" id="KW-0424">Laminin EGF-like domain</keyword>
<dbReference type="PROSITE" id="PS50027">
    <property type="entry name" value="EGF_LAM_2"/>
    <property type="match status" value="10"/>
</dbReference>
<feature type="coiled-coil region" evidence="12">
    <location>
        <begin position="1808"/>
        <end position="1842"/>
    </location>
</feature>
<evidence type="ECO:0000313" key="18">
    <source>
        <dbReference type="Proteomes" id="UP000215902"/>
    </source>
</evidence>
<evidence type="ECO:0000256" key="13">
    <source>
        <dbReference type="SAM" id="MobiDB-lite"/>
    </source>
</evidence>
<proteinExistence type="predicted"/>
<evidence type="ECO:0000256" key="7">
    <source>
        <dbReference type="ARBA" id="ARBA00023054"/>
    </source>
</evidence>
<evidence type="ECO:0000256" key="10">
    <source>
        <dbReference type="ARBA" id="ARBA00023292"/>
    </source>
</evidence>
<dbReference type="Gene3D" id="2.60.120.260">
    <property type="entry name" value="Galactose-binding domain-like"/>
    <property type="match status" value="1"/>
</dbReference>
<dbReference type="Pfam" id="PF00055">
    <property type="entry name" value="Laminin_N"/>
    <property type="match status" value="1"/>
</dbReference>
<protein>
    <submittedName>
        <fullName evidence="17">Uncharacterized protein</fullName>
    </submittedName>
</protein>
<feature type="disulfide bond" evidence="11">
    <location>
        <begin position="485"/>
        <end position="499"/>
    </location>
</feature>
<gene>
    <name evidence="17" type="ORF">BOX15_Mlig004913g2</name>
</gene>
<dbReference type="SMART" id="SM00136">
    <property type="entry name" value="LamNT"/>
    <property type="match status" value="1"/>
</dbReference>
<dbReference type="FunFam" id="2.10.25.10:FF:000011">
    <property type="entry name" value="Cadherin EGF LAG seven-pass G-type receptor"/>
    <property type="match status" value="2"/>
</dbReference>
<evidence type="ECO:0000256" key="2">
    <source>
        <dbReference type="ARBA" id="ARBA00022525"/>
    </source>
</evidence>
<feature type="coiled-coil region" evidence="12">
    <location>
        <begin position="1555"/>
        <end position="1582"/>
    </location>
</feature>
<feature type="disulfide bond" evidence="11">
    <location>
        <begin position="359"/>
        <end position="368"/>
    </location>
</feature>
<evidence type="ECO:0000256" key="8">
    <source>
        <dbReference type="ARBA" id="ARBA00023157"/>
    </source>
</evidence>
<dbReference type="PRINTS" id="PR00011">
    <property type="entry name" value="EGFLAMININ"/>
</dbReference>
<feature type="domain" description="Laminin N-terminal" evidence="16">
    <location>
        <begin position="29"/>
        <end position="264"/>
    </location>
</feature>
<evidence type="ECO:0000256" key="3">
    <source>
        <dbReference type="ARBA" id="ARBA00022530"/>
    </source>
</evidence>
<accession>A0A267F1X7</accession>
<feature type="domain" description="Laminin EGF-like" evidence="15">
    <location>
        <begin position="1177"/>
        <end position="1223"/>
    </location>
</feature>
<feature type="disulfide bond" evidence="11">
    <location>
        <begin position="523"/>
        <end position="532"/>
    </location>
</feature>
<sequence length="1862" mass="203150">MLIQQVLTLWIWLACGAAAFQSDPGLRSELPILFPSQGDLLLGREANLNASSTCGEKEPIRVCPRSGTVCFICDSKKSHDKATVKDSYKLENAVGKIHSSNTTYNSWWLSQPGEEHVILELNLENKFTFTHLIMIFRGYRPKAWYLERSSDYGTTYKPYGYFAEKCKETFPSVPIGRRQNIDDVVCSSSYTGMTPSDKGQVVFNSVPQHIHEMDRSSKRDQELWKNQTEITNLRIHLYKFHTLSDESSLKNYLYGLYEINIHGMCICNGHAAMCKPASEIYRSNKHMVHSQCDCMHNTQGPQCEQCLEFYNDRKWAPATLTNSNECRRCQCHGHSDRCVFSQAQWDRTGGISGGQCLDCKHNTTGDHCEKCEAGFYRDDRKTLEDPDVCVACDCHRPGIRDAFCEQETNKAKSLIAGHCFCKTFVTGRRCDRCQPGYWDLQANRTEGCRKCDCGVEGTVGNQGCNQYTGQCPCKVNVQGETCDSCKPGFYNLSMIDTGCTACKCDVGGSLSSVCDRTSGACTCKPGFTGRRCDQLKTGYFVPKFGIDGSVVDISESPDSVRFPRVTRPEESTLTGSHGLRVRSPTQRTPDSLTIPLRSRTVGLPTGRYIVAVKVYPKDLNESINLSTLLRSGLETSNCSQRLRTQSSTLRIPSTKEFQRQQQPTGPLGASPSRPYAVLPATNPVCIDAEGLESLTIELGPVSPADTVIIDAVLIMPNWDSPIGSLLNRTQHTTGRGSVQPVPVSPDTQKAMETSLYNCLDYWSPDRQVASRMPDECRRLVQSLSSYRITGAVLCACSAGGTAGQGDDGGTQFFDCEKVGGQCACLPNVIRRTCSECAPDHYGFGRFPNEGCKACNCSELGSSSTQCDIVSGRCPCTRPVISGRKCDSCIKGYWLFPVCDKCSCNGLAEDCDKTSGDCLNCTNNTGGRECQHCSQGFYGDPKRGIPCRPCRCPGGQDGSVQHATSCYLRTQTPPAPVCNCEPGYIGDSCERCDVNFYGDPSTGDCTRCSCNGNINFSVPNSCDPSSGRCTKCLNYTTGVSCERCRQGFHGQAAIGRCLPCRCYPLGTEPGKALSSPVRYSGSGGSQIDVTHSCDLSSGQCSCLPNVEGTNCDACKPNHYNLTSGTGCTPCDCDPDGSINDMCNVITGQCLCKSNRGGRRCDQCLDLHFGDPTKGCQPCDCHPEGSLTSECNKITGRCVCKSAITGRRCDSCERGTTGSLPNCTTCGECWYSWDKIVTGLSNKSQELQRRSDLVGQTGNIAGELGAIVNETDANLNRILTAINQTQVSVDQVTAVQAQLSDLKSQADNSNIEGRARVLAKQANKTKSDWIEEEEMLRPIDQSNQQHLNPKRRINKISDRFSDVSRSVESPRINELLSSLSQAEGTFNYLVRNFTAMNSTHIQQEEAQSAQNEARLAAVVSQVENVNSTAQNQSKSITDIYQSVEKKLPELNKLMCVGDPGESASLYSRSKNYCSELCGGPTVELCSKGGVDIQCAGSSVCDKSVVAQLRSVAENSQRLSQSLSKDITKTIQEQGALSTLDGTARVLNASSTDSAAKLDLLKSEYDELQLRAEQLGIEMKNLLAANGSTVGEVRDTVDSIRDAASVFSAREVSDLSNRLGGLMQKLPREFNVSKIREETRQTRADVAKLTQQADQVMSETQRLQASASGLTEQLSRAQSGIQPSDEALKSADEALDAVDNNTAKMSKTLTGFHQQVDEANTRLANLQNRRANSQKFSLEQTIASLKDEQSATARNLTAIDEKLNSTLATAATSGGIKISEAEQLRRSGVINQLQKKLQLALARVGSDQGILASLELRTSNLEKSMENAVERLAALLSKLNADQSQDGSLAKMFIQLESAKCKARN</sequence>
<dbReference type="SUPFAM" id="SSF57196">
    <property type="entry name" value="EGF/Laminin"/>
    <property type="match status" value="12"/>
</dbReference>
<keyword evidence="2" id="KW-0964">Secreted</keyword>
<feature type="disulfide bond" evidence="11">
    <location>
        <begin position="1129"/>
        <end position="1141"/>
    </location>
</feature>
<evidence type="ECO:0000259" key="15">
    <source>
        <dbReference type="PROSITE" id="PS50027"/>
    </source>
</evidence>
<dbReference type="Pfam" id="PF00053">
    <property type="entry name" value="EGF_laminin"/>
    <property type="match status" value="11"/>
</dbReference>
<dbReference type="FunFam" id="2.10.25.10:FF:000209">
    <property type="entry name" value="Laminin subunit alpha 5"/>
    <property type="match status" value="1"/>
</dbReference>
<feature type="domain" description="Laminin EGF-like" evidence="15">
    <location>
        <begin position="392"/>
        <end position="450"/>
    </location>
</feature>
<feature type="disulfide bond" evidence="11">
    <location>
        <begin position="504"/>
        <end position="521"/>
    </location>
</feature>
<evidence type="ECO:0000313" key="17">
    <source>
        <dbReference type="EMBL" id="PAA67748.1"/>
    </source>
</evidence>
<keyword evidence="18" id="KW-1185">Reference proteome</keyword>
<feature type="disulfide bond" evidence="11">
    <location>
        <begin position="932"/>
        <end position="946"/>
    </location>
</feature>
<feature type="disulfide bond" evidence="11">
    <location>
        <begin position="1031"/>
        <end position="1040"/>
    </location>
</feature>
<feature type="disulfide bond" evidence="11">
    <location>
        <begin position="1101"/>
        <end position="1110"/>
    </location>
</feature>
<feature type="disulfide bond" evidence="11">
    <location>
        <begin position="1179"/>
        <end position="1196"/>
    </location>
</feature>
<feature type="region of interest" description="Disordered" evidence="13">
    <location>
        <begin position="654"/>
        <end position="673"/>
    </location>
</feature>
<feature type="domain" description="Laminin EGF-like" evidence="15">
    <location>
        <begin position="329"/>
        <end position="391"/>
    </location>
</feature>
<dbReference type="FunFam" id="2.10.25.10:FF:000130">
    <property type="entry name" value="Laminin subunit beta 1"/>
    <property type="match status" value="1"/>
</dbReference>
<evidence type="ECO:0000256" key="4">
    <source>
        <dbReference type="ARBA" id="ARBA00022729"/>
    </source>
</evidence>
<dbReference type="PANTHER" id="PTHR10574">
    <property type="entry name" value="NETRIN/LAMININ-RELATED"/>
    <property type="match status" value="1"/>
</dbReference>
<keyword evidence="7 12" id="KW-0175">Coiled coil</keyword>
<feature type="disulfide bond" evidence="11">
    <location>
        <begin position="392"/>
        <end position="404"/>
    </location>
</feature>
<dbReference type="FunFam" id="2.10.25.10:FF:000090">
    <property type="entry name" value="laminin subunit alpha"/>
    <property type="match status" value="2"/>
</dbReference>
<comment type="caution">
    <text evidence="17">The sequence shown here is derived from an EMBL/GenBank/DDBJ whole genome shotgun (WGS) entry which is preliminary data.</text>
</comment>
<feature type="domain" description="Laminin EGF-like" evidence="15">
    <location>
        <begin position="1129"/>
        <end position="1176"/>
    </location>
</feature>
<dbReference type="CDD" id="cd00055">
    <property type="entry name" value="EGF_Lam"/>
    <property type="match status" value="12"/>
</dbReference>
<dbReference type="Proteomes" id="UP000215902">
    <property type="component" value="Unassembled WGS sequence"/>
</dbReference>
<evidence type="ECO:0000256" key="5">
    <source>
        <dbReference type="ARBA" id="ARBA00022737"/>
    </source>
</evidence>
<feature type="coiled-coil region" evidence="12">
    <location>
        <begin position="1629"/>
        <end position="1663"/>
    </location>
</feature>
<reference evidence="17 18" key="1">
    <citation type="submission" date="2017-06" db="EMBL/GenBank/DDBJ databases">
        <title>A platform for efficient transgenesis in Macrostomum lignano, a flatworm model organism for stem cell research.</title>
        <authorList>
            <person name="Berezikov E."/>
        </authorList>
    </citation>
    <scope>NUCLEOTIDE SEQUENCE [LARGE SCALE GENOMIC DNA]</scope>
    <source>
        <strain evidence="17">DV1</strain>
        <tissue evidence="17">Whole organism</tissue>
    </source>
</reference>
<dbReference type="SMART" id="SM00180">
    <property type="entry name" value="EGF_Lam"/>
    <property type="match status" value="13"/>
</dbReference>
<feature type="disulfide bond" evidence="11">
    <location>
        <begin position="421"/>
        <end position="430"/>
    </location>
</feature>
<feature type="disulfide bond" evidence="11">
    <location>
        <begin position="854"/>
        <end position="866"/>
    </location>
</feature>
<feature type="disulfide bond" evidence="11">
    <location>
        <begin position="856"/>
        <end position="873"/>
    </location>
</feature>
<feature type="chain" id="PRO_5013238455" evidence="14">
    <location>
        <begin position="20"/>
        <end position="1862"/>
    </location>
</feature>
<feature type="domain" description="Laminin EGF-like" evidence="15">
    <location>
        <begin position="451"/>
        <end position="501"/>
    </location>
</feature>
<feature type="disulfide bond" evidence="11">
    <location>
        <begin position="1198"/>
        <end position="1207"/>
    </location>
</feature>
<dbReference type="GO" id="GO:0005604">
    <property type="term" value="C:basement membrane"/>
    <property type="evidence" value="ECO:0007669"/>
    <property type="project" value="UniProtKB-SubCell"/>
</dbReference>
<dbReference type="FunFam" id="2.10.25.10:FF:000135">
    <property type="entry name" value="Laminin subunit beta 4"/>
    <property type="match status" value="1"/>
</dbReference>
<feature type="disulfide bond" evidence="11">
    <location>
        <begin position="502"/>
        <end position="514"/>
    </location>
</feature>
<keyword evidence="3" id="KW-0272">Extracellular matrix</keyword>
<dbReference type="GO" id="GO:0009887">
    <property type="term" value="P:animal organ morphogenesis"/>
    <property type="evidence" value="ECO:0007669"/>
    <property type="project" value="TreeGrafter"/>
</dbReference>
<dbReference type="PROSITE" id="PS51117">
    <property type="entry name" value="LAMININ_NTER"/>
    <property type="match status" value="1"/>
</dbReference>
<feature type="domain" description="Laminin EGF-like" evidence="15">
    <location>
        <begin position="901"/>
        <end position="948"/>
    </location>
</feature>
<evidence type="ECO:0000256" key="14">
    <source>
        <dbReference type="SAM" id="SignalP"/>
    </source>
</evidence>
<dbReference type="Gene3D" id="2.170.300.10">
    <property type="entry name" value="Tie2 ligand-binding domain superfamily"/>
    <property type="match status" value="1"/>
</dbReference>
<dbReference type="InterPro" id="IPR056863">
    <property type="entry name" value="LMN_ATRN_NET-like_EGF"/>
</dbReference>
<dbReference type="InterPro" id="IPR000742">
    <property type="entry name" value="EGF"/>
</dbReference>
<evidence type="ECO:0000259" key="16">
    <source>
        <dbReference type="PROSITE" id="PS51117"/>
    </source>
</evidence>
<comment type="subcellular location">
    <subcellularLocation>
        <location evidence="1">Secreted</location>
        <location evidence="1">Extracellular space</location>
        <location evidence="1">Extracellular matrix</location>
        <location evidence="1">Basement membrane</location>
    </subcellularLocation>
</comment>
<feature type="domain" description="Laminin EGF-like" evidence="15">
    <location>
        <begin position="502"/>
        <end position="547"/>
    </location>
</feature>
<dbReference type="InterPro" id="IPR008211">
    <property type="entry name" value="Laminin_N"/>
</dbReference>
<feature type="disulfide bond" evidence="11">
    <location>
        <begin position="920"/>
        <end position="929"/>
    </location>
</feature>
<dbReference type="FunFam" id="2.10.25.10:FF:000082">
    <property type="entry name" value="Laminin subunit alpha 1"/>
    <property type="match status" value="1"/>
</dbReference>
<keyword evidence="6" id="KW-0084">Basement membrane</keyword>
<feature type="signal peptide" evidence="14">
    <location>
        <begin position="1"/>
        <end position="19"/>
    </location>
</feature>
<dbReference type="STRING" id="282301.A0A267F1X7"/>
<keyword evidence="4 14" id="KW-0732">Signal</keyword>
<keyword evidence="9" id="KW-0325">Glycoprotein</keyword>
<feature type="coiled-coil region" evidence="12">
    <location>
        <begin position="1706"/>
        <end position="1745"/>
    </location>
</feature>
<dbReference type="Pfam" id="PF24973">
    <property type="entry name" value="EGF_LMN_ATRN"/>
    <property type="match status" value="2"/>
</dbReference>
<dbReference type="PROSITE" id="PS01248">
    <property type="entry name" value="EGF_LAM_1"/>
    <property type="match status" value="4"/>
</dbReference>
<evidence type="ECO:0000256" key="1">
    <source>
        <dbReference type="ARBA" id="ARBA00004302"/>
    </source>
</evidence>
<feature type="disulfide bond" evidence="11">
    <location>
        <begin position="1131"/>
        <end position="1148"/>
    </location>
</feature>
<feature type="region of interest" description="Disordered" evidence="13">
    <location>
        <begin position="568"/>
        <end position="591"/>
    </location>
</feature>
<evidence type="ECO:0000256" key="11">
    <source>
        <dbReference type="PROSITE-ProRule" id="PRU00460"/>
    </source>
</evidence>
<evidence type="ECO:0000256" key="12">
    <source>
        <dbReference type="SAM" id="Coils"/>
    </source>
</evidence>
<feature type="domain" description="Laminin EGF-like" evidence="15">
    <location>
        <begin position="1007"/>
        <end position="1058"/>
    </location>
</feature>
<dbReference type="FunFam" id="2.10.25.10:FF:000188">
    <property type="entry name" value="Laminin subunit gamma 2"/>
    <property type="match status" value="2"/>
</dbReference>
<comment type="caution">
    <text evidence="11">Lacks conserved residue(s) required for the propagation of feature annotation.</text>
</comment>
<feature type="domain" description="Laminin EGF-like" evidence="15">
    <location>
        <begin position="854"/>
        <end position="900"/>
    </location>
</feature>
<feature type="domain" description="Laminin EGF-like" evidence="15">
    <location>
        <begin position="1059"/>
        <end position="1128"/>
    </location>
</feature>
<dbReference type="PANTHER" id="PTHR10574:SF375">
    <property type="entry name" value="LAMININ SUBUNIT BETA-1"/>
    <property type="match status" value="1"/>
</dbReference>
<keyword evidence="5" id="KW-0677">Repeat</keyword>
<name>A0A267F1X7_9PLAT</name>